<evidence type="ECO:0000313" key="2">
    <source>
        <dbReference type="Proteomes" id="UP000308600"/>
    </source>
</evidence>
<proteinExistence type="predicted"/>
<dbReference type="Proteomes" id="UP000308600">
    <property type="component" value="Unassembled WGS sequence"/>
</dbReference>
<evidence type="ECO:0000313" key="1">
    <source>
        <dbReference type="EMBL" id="TFK67188.1"/>
    </source>
</evidence>
<keyword evidence="2" id="KW-1185">Reference proteome</keyword>
<name>A0ACD3AMM9_9AGAR</name>
<organism evidence="1 2">
    <name type="scientific">Pluteus cervinus</name>
    <dbReference type="NCBI Taxonomy" id="181527"/>
    <lineage>
        <taxon>Eukaryota</taxon>
        <taxon>Fungi</taxon>
        <taxon>Dikarya</taxon>
        <taxon>Basidiomycota</taxon>
        <taxon>Agaricomycotina</taxon>
        <taxon>Agaricomycetes</taxon>
        <taxon>Agaricomycetidae</taxon>
        <taxon>Agaricales</taxon>
        <taxon>Pluteineae</taxon>
        <taxon>Pluteaceae</taxon>
        <taxon>Pluteus</taxon>
    </lineage>
</organism>
<dbReference type="EMBL" id="ML208382">
    <property type="protein sequence ID" value="TFK67188.1"/>
    <property type="molecule type" value="Genomic_DNA"/>
</dbReference>
<reference evidence="1 2" key="1">
    <citation type="journal article" date="2019" name="Nat. Ecol. Evol.">
        <title>Megaphylogeny resolves global patterns of mushroom evolution.</title>
        <authorList>
            <person name="Varga T."/>
            <person name="Krizsan K."/>
            <person name="Foldi C."/>
            <person name="Dima B."/>
            <person name="Sanchez-Garcia M."/>
            <person name="Sanchez-Ramirez S."/>
            <person name="Szollosi G.J."/>
            <person name="Szarkandi J.G."/>
            <person name="Papp V."/>
            <person name="Albert L."/>
            <person name="Andreopoulos W."/>
            <person name="Angelini C."/>
            <person name="Antonin V."/>
            <person name="Barry K.W."/>
            <person name="Bougher N.L."/>
            <person name="Buchanan P."/>
            <person name="Buyck B."/>
            <person name="Bense V."/>
            <person name="Catcheside P."/>
            <person name="Chovatia M."/>
            <person name="Cooper J."/>
            <person name="Damon W."/>
            <person name="Desjardin D."/>
            <person name="Finy P."/>
            <person name="Geml J."/>
            <person name="Haridas S."/>
            <person name="Hughes K."/>
            <person name="Justo A."/>
            <person name="Karasinski D."/>
            <person name="Kautmanova I."/>
            <person name="Kiss B."/>
            <person name="Kocsube S."/>
            <person name="Kotiranta H."/>
            <person name="LaButti K.M."/>
            <person name="Lechner B.E."/>
            <person name="Liimatainen K."/>
            <person name="Lipzen A."/>
            <person name="Lukacs Z."/>
            <person name="Mihaltcheva S."/>
            <person name="Morgado L.N."/>
            <person name="Niskanen T."/>
            <person name="Noordeloos M.E."/>
            <person name="Ohm R.A."/>
            <person name="Ortiz-Santana B."/>
            <person name="Ovrebo C."/>
            <person name="Racz N."/>
            <person name="Riley R."/>
            <person name="Savchenko A."/>
            <person name="Shiryaev A."/>
            <person name="Soop K."/>
            <person name="Spirin V."/>
            <person name="Szebenyi C."/>
            <person name="Tomsovsky M."/>
            <person name="Tulloss R.E."/>
            <person name="Uehling J."/>
            <person name="Grigoriev I.V."/>
            <person name="Vagvolgyi C."/>
            <person name="Papp T."/>
            <person name="Martin F.M."/>
            <person name="Miettinen O."/>
            <person name="Hibbett D.S."/>
            <person name="Nagy L.G."/>
        </authorList>
    </citation>
    <scope>NUCLEOTIDE SEQUENCE [LARGE SCALE GENOMIC DNA]</scope>
    <source>
        <strain evidence="1 2">NL-1719</strain>
    </source>
</reference>
<gene>
    <name evidence="1" type="ORF">BDN72DRAFT_111289</name>
</gene>
<sequence>MDTPAPVFDPNLVAAWAEALVFGIYTALFAYTFMIPSNRPQRRQSPARVFTQVTTVLYLMSAFHVGVGLYRVIRAFIYLSPEVRAIYWFQRRWEHIVYYTSHSVMSWISQALLIYRCFLIYGSNWLIVTPSIILWCATFGVSLFCNYIWSIPGLPLLYMPVENALLPLTLVQHIGTPGLTVYRLLRQHNESRTSGIQESRSRLSLRAVGMVIMESTLLYIVVLGATEILEAMNSQNKQILISICPPTLGIAFSLITIRLHHLNNTEAHQEKTTLFTVGDRFVFTSTTELDTPNHESMNSREAEDKVVHPTIKLPPSTVP</sequence>
<accession>A0ACD3AMM9</accession>
<protein>
    <submittedName>
        <fullName evidence="1">Uncharacterized protein</fullName>
    </submittedName>
</protein>